<dbReference type="SUPFAM" id="SSF140931">
    <property type="entry name" value="Fic-like"/>
    <property type="match status" value="2"/>
</dbReference>
<comment type="subcellular location">
    <subcellularLocation>
        <location evidence="1">Secreted</location>
    </subcellularLocation>
</comment>
<accession>A0AAW8V5X3</accession>
<dbReference type="Gene3D" id="1.10.3290.10">
    <property type="entry name" value="Fido-like domain"/>
    <property type="match status" value="2"/>
</dbReference>
<dbReference type="Pfam" id="PF03543">
    <property type="entry name" value="Peptidase_C58"/>
    <property type="match status" value="1"/>
</dbReference>
<dbReference type="InterPro" id="IPR008638">
    <property type="entry name" value="FhaB/CdiA-like_TPS"/>
</dbReference>
<dbReference type="InterPro" id="IPR006473">
    <property type="entry name" value="Peptidase_C58_Yopt"/>
</dbReference>
<dbReference type="InterPro" id="IPR040198">
    <property type="entry name" value="Fido_containing"/>
</dbReference>
<dbReference type="InterPro" id="IPR038765">
    <property type="entry name" value="Papain-like_cys_pep_sf"/>
</dbReference>
<gene>
    <name evidence="10" type="ORF">NQF69_03325</name>
</gene>
<evidence type="ECO:0000256" key="6">
    <source>
        <dbReference type="ARBA" id="ARBA00023026"/>
    </source>
</evidence>
<keyword evidence="2" id="KW-0964">Secreted</keyword>
<dbReference type="SUPFAM" id="SSF54001">
    <property type="entry name" value="Cysteine proteinases"/>
    <property type="match status" value="1"/>
</dbReference>
<feature type="compositionally biased region" description="Polar residues" evidence="8">
    <location>
        <begin position="1785"/>
        <end position="1796"/>
    </location>
</feature>
<dbReference type="GO" id="GO:0004197">
    <property type="term" value="F:cysteine-type endopeptidase activity"/>
    <property type="evidence" value="ECO:0007669"/>
    <property type="project" value="InterPro"/>
</dbReference>
<feature type="active site" evidence="7">
    <location>
        <position position="3637"/>
    </location>
</feature>
<evidence type="ECO:0000259" key="9">
    <source>
        <dbReference type="PROSITE" id="PS51459"/>
    </source>
</evidence>
<dbReference type="GO" id="GO:0006508">
    <property type="term" value="P:proteolysis"/>
    <property type="evidence" value="ECO:0007669"/>
    <property type="project" value="UniProtKB-KW"/>
</dbReference>
<dbReference type="Pfam" id="PF02661">
    <property type="entry name" value="Fic"/>
    <property type="match status" value="2"/>
</dbReference>
<evidence type="ECO:0000256" key="1">
    <source>
        <dbReference type="ARBA" id="ARBA00004613"/>
    </source>
</evidence>
<evidence type="ECO:0000256" key="8">
    <source>
        <dbReference type="SAM" id="MobiDB-lite"/>
    </source>
</evidence>
<keyword evidence="3 10" id="KW-0645">Protease</keyword>
<feature type="compositionally biased region" description="Basic and acidic residues" evidence="8">
    <location>
        <begin position="1060"/>
        <end position="1091"/>
    </location>
</feature>
<dbReference type="PRINTS" id="PR01376">
    <property type="entry name" value="BACSURFANTGN"/>
</dbReference>
<evidence type="ECO:0000256" key="4">
    <source>
        <dbReference type="ARBA" id="ARBA00022801"/>
    </source>
</evidence>
<dbReference type="InterPro" id="IPR011050">
    <property type="entry name" value="Pectin_lyase_fold/virulence"/>
</dbReference>
<protein>
    <submittedName>
        <fullName evidence="10">YopT-type cysteine protease domain-containing protein</fullName>
    </submittedName>
</protein>
<feature type="domain" description="Fido" evidence="9">
    <location>
        <begin position="3066"/>
        <end position="3203"/>
    </location>
</feature>
<dbReference type="InterPro" id="IPR003812">
    <property type="entry name" value="Fido"/>
</dbReference>
<feature type="region of interest" description="Disordered" evidence="8">
    <location>
        <begin position="1027"/>
        <end position="1100"/>
    </location>
</feature>
<keyword evidence="6" id="KW-0843">Virulence</keyword>
<dbReference type="InterPro" id="IPR025157">
    <property type="entry name" value="Hemagglutinin_rpt"/>
</dbReference>
<dbReference type="InterPro" id="IPR012334">
    <property type="entry name" value="Pectin_lyas_fold"/>
</dbReference>
<feature type="domain" description="Fido" evidence="9">
    <location>
        <begin position="3560"/>
        <end position="3697"/>
    </location>
</feature>
<reference evidence="10" key="1">
    <citation type="submission" date="2022-07" db="EMBL/GenBank/DDBJ databases">
        <title>Sequence of Pasteurella multocoda 17BRD-035.</title>
        <authorList>
            <person name="Roy Chowdhury P."/>
            <person name="Alhamami T."/>
            <person name="Trott D.J."/>
            <person name="Djordvevic S.P."/>
        </authorList>
    </citation>
    <scope>NUCLEOTIDE SEQUENCE</scope>
    <source>
        <strain evidence="10">17BRD-035</strain>
    </source>
</reference>
<proteinExistence type="predicted"/>
<evidence type="ECO:0000256" key="2">
    <source>
        <dbReference type="ARBA" id="ARBA00022525"/>
    </source>
</evidence>
<feature type="region of interest" description="Disordered" evidence="8">
    <location>
        <begin position="1768"/>
        <end position="1809"/>
    </location>
</feature>
<dbReference type="PANTHER" id="PTHR13504">
    <property type="entry name" value="FIDO DOMAIN-CONTAINING PROTEIN DDB_G0283145"/>
    <property type="match status" value="1"/>
</dbReference>
<dbReference type="InterPro" id="IPR036597">
    <property type="entry name" value="Fido-like_dom_sf"/>
</dbReference>
<evidence type="ECO:0000256" key="7">
    <source>
        <dbReference type="PIRSR" id="PIRSR640198-1"/>
    </source>
</evidence>
<dbReference type="SMART" id="SM00912">
    <property type="entry name" value="Haemagg_act"/>
    <property type="match status" value="1"/>
</dbReference>
<name>A0AAW8V5X3_PASMD</name>
<dbReference type="Gene3D" id="3.90.70.20">
    <property type="match status" value="1"/>
</dbReference>
<feature type="region of interest" description="Disordered" evidence="8">
    <location>
        <begin position="2273"/>
        <end position="2312"/>
    </location>
</feature>
<feature type="compositionally biased region" description="Polar residues" evidence="8">
    <location>
        <begin position="3714"/>
        <end position="3732"/>
    </location>
</feature>
<evidence type="ECO:0000256" key="3">
    <source>
        <dbReference type="ARBA" id="ARBA00022670"/>
    </source>
</evidence>
<feature type="region of interest" description="Disordered" evidence="8">
    <location>
        <begin position="3714"/>
        <end position="3754"/>
    </location>
</feature>
<dbReference type="Proteomes" id="UP001182304">
    <property type="component" value="Unassembled WGS sequence"/>
</dbReference>
<evidence type="ECO:0000256" key="5">
    <source>
        <dbReference type="ARBA" id="ARBA00022807"/>
    </source>
</evidence>
<feature type="region of interest" description="Disordered" evidence="8">
    <location>
        <begin position="2812"/>
        <end position="2843"/>
    </location>
</feature>
<dbReference type="EMBL" id="JANIEN010000002">
    <property type="protein sequence ID" value="MDT3451802.1"/>
    <property type="molecule type" value="Genomic_DNA"/>
</dbReference>
<comment type="caution">
    <text evidence="10">The sequence shown here is derived from an EMBL/GenBank/DDBJ whole genome shotgun (WGS) entry which is preliminary data.</text>
</comment>
<dbReference type="Gene3D" id="2.160.20.10">
    <property type="entry name" value="Single-stranded right-handed beta-helix, Pectin lyase-like"/>
    <property type="match status" value="1"/>
</dbReference>
<sequence>MNKNRYKLIFSQIKGCLVPVAECINSAISNGSSDSTSTSEQVEEEPFLLEQYSLSSVSLLVKSTFNPVSYAMQLTWKQLSILFLSVISVPVLAEGKGDERNQLTVIDNSDHIKLDASNLAGNDKTKIYQAENKVLVIDIAKPNGKGISDNRFEKFNIPNSAVFNNNGTEAQARSTLIGYIPHNQNLSRGKEANVILNQVTGPQESKIVGALEVLGKKADIVIANQNGITLNGVRTINSDRFVATTSELIDPNQMILKVTKGNVIIDIDGFSTDGLKYLDIIAKKIEQKQSITSGNNSETKTDITLIAGSSEYDLSKHELKKTSGENVSNDVIAITGSSTGAMHGKNIKLIVTDKGAGVKHDGIILSENDIQIEMNEGDLELGNTTQQIVAKKDRNIRAKKKIEVKNANRVFVGSQTKSDEISLEAKQVKIRKNAEIRSTKQAKIVAKDVLSIEQNAKLVAKKIDVKTERLTNTGRIYGREVKLDTNNLVNDKEIYAEQKLSIWAKGKDLEIIQDRYLFPLTRVKNSVRFLGSPFFSISPSMLASLNAELKPGFVNNGLIESAGSAELTFKEKTSFLTEGNNFIKAKDTLTINAQNIEIDKNQDIQLGANITLNVEENFVNRAGTLATGQTLTINAENGSIYNLGGILGAGKSLKLTAKSTEQRMGNIVNQEDGLFHTLGNMTLEAERSVYNIGGIYAGKKLTVHTHNLTNDVRLSGNVSYKSIGSSRDYDISRVAVHGWHNNVYKLNLNLQEQDKTNIKVVKMGAIRSDGDFDFKGIKAISTSPESKTQLINHGLINVKGVFNAKADQVVNQMKAFNQNALASVFKNPAKITMYYQPFTRYIWTPLSGNASREFNNLESFLDALFDSTTILKSSFYSTENFSAYQLLSHIQHSPMYQKAMVQVFGAEWHSKSYDEMRNKWKNFKENPTNFIYYPSEKAKILAGKLEGKLTSLQNGEYAHRGSFDGSIQIGKHQLSLPSVEFKAEFSDKERLEEEGVDLSSITELLEMPNLFIDNSIQLEKKKLSPIEDLDEEPRKNLDTEKKHSDSSNEALSMNDESDTDDRKWSMGNDEKEMPDDKSGMSSDERGNKPPRTDPTVDYLNPDEFFENGYLLNELLRELGEEPLLKEGEDHFKRSTNLVRLGERDRQNRERREKEGYFDLPGTLEMKLQELFEKRKQKHEAEQKARVEKALLQKTKQQEKRVEERKQEEKRQAQDNLAKQVEIAKEIQQAEEIRQKEKQLAIQLQEEEKKRQEEKRLAEAKKQAEQQQKDKEKVAQEKLDIEQQKAYEEMAKREAEASKNVLLKAIDEERPKVETDPLYRTKLKYINQDDYAGANYFFNKVGLNTKGYQKVNVLGDNYFDHQVITRTIEKKVDNHLNQKYNLSDVELVKQLMDNSTTQAHELDLKLGAALTKEQQANLTQDIVWYVKTKVKGKDVFVPQVYFASETLAEAKKLQGLGTGTIRVGEAKIKAKDVVNSGTLAGRKLNVEASNKIKNQGSILSTEATRLVGRKGIENVSRSFANDELGVTVQRSQIKTEGHLHLETDKDSTIDVQASDIKAKTSFVKTGDVNLKNTHNTKHTYREKFSPSALQVLEVDVAGIKVPLLGVPSPSSYSEHTSEATSEGSTFEVDHIHFAVEKDVNQVGSKIKAKYTTGVVKGNFNTEAGKNIKHVEKEEYSSQLFTSAHASGGGTSVRYDYNSQDGGNASVDVPTNQTGVGAEAGMSFTHTKDKETVLTHTNSELQVKHGKLHVLGYADIGGVDINTKLPEDAQSKAQKEIAASKPEKTEQSAQDVAQAESNANKDKENKAPEIKELSEAEIADLMSEKSKAYFDDFAEQAKKAPENNRFELSAKEIRSNKQKDQYDREYERTTFKVGPEVEAHSAVADMVSHLVKEYRDAQNGTKQDGTVALQHASDVLNIVTGDLAGSSAKLSVERTHETKRTTETGDIVTKIGGNVTLSARSGSVNLKNVQSDEQADLTLRAKEDVNVLSGEKTRETTETVSRQKLSHGVNAGCSMMSGACTAGVSTSLEGNESYTSERETTQNNSLLKVRNMKVEAGRDFNVVSSNIDSNKLDLHVKGKTNVVSKQDTLQKVTHGFDYNFSAGVAASSATIATPTGNIGFGYTNETETKRTVNQQAGIKANKITGQTHDVNLKGGYLVSNDNGKNLKVIGQVSSQELHDQHDKDGGSFGASVGISERGTTAFNLRGGRAEQKHYNATHKSTLSGVDTSQANVSGQVNTDLAKAKAVTRDDTYASTQFSFEVADIVELGQRAKNKLRASTQEGDTATPPALRTSAETDDVSGATTRSRGVDETDSVSVKNPIYESADAVVPTSRSRNGDSADLVDNPLYASASTKTNVHDYEDIPAVYSKVGDNNADLVRQRTAAGDEHVYAEISEPTYSRVGDNNADMRRHNVAGTTDNADVAQARTRKVDDPLPALPNQGKVRTVNDGSEHIYADIRDVGTQPKAIDSTYATVGVPKANAVDSTYATVEAPKVKTVETTYATVDMLRAKAVESEYATVAEPKRRKVRNVTDELPALPNESKVKTVNDGSEHIYADIRDVGIQTKAIDSTYATVGVPKANAVDSTYATVEAPKVKTVETTYATVDMLRAKAVESEYATVAEPKRRKVRNVTDELPALPNESKVRTVNDGSDHTYAEIADVNPNVKRPLPSPPELTTKAQMNNEGDYSTVTMPKATVAASEYATVNEPSIQKARNAHDPLPALPDQAKVRTTADGEAEAHVYAEISDNKKAQRPLPDVPDARVKAMSQESDSERDYVTIHPSAKIHPTQEAETNEMIQPQAKAQAVESDYEAIPFDGSAEPSVGTTASGRVGNKETRVEPKMRSASEENLVANQVVVKTEETVGNTQAVAKSKKAEKSLFSKMKDFFMGDSNKEKKTKAKATKLAQENAEAQVNTKPNYESLEDNLNLKNLLDLEGKRNEAFESNVLKNPEFLAEAREAAKKYLPEATIKQMANSPELDDILTEGARKVEKRINDVLTFKPSVEEFTDIQGLVKTLPRGEVIEDLKTKTLSITEALAETSKTIQRNPKLKEEVQGAIEEFLKSSQGQDLTVDMVEKLNHGLRPDEGADRLLYKKETLTKENAVFSSPEAAKIQLGETVDFINKARQQGVEPSVLAGLVYQRLIAYHPFAEGNGRMARVIVNKLLLDAGYPPFTKFNSDFETQIIPQTDSSGKSATSAKVVKEFLTELGKKPLPEVNTNVTSKVSAATEEPVYASVDKRPEALAKAKAKGDEAAQNQPVKTPVADEVAPELPKRSAELDSEAEVSHKVQTGVNSDVEVKTKAQADEDIYATIDKRPEARAKANAKADEALATSPIVKAHVEDDVAPELPIRPELKDAAGGHKKVKAQAEEGAIGGAESPSVFKKIKNFFSGSDATKKAEKTTAKKAVAEDKPNYDGLDDTINLKGLVALEDQRNESFATNVLNNAKFLDEAREVAKKSLPEVTIKQMGHLPEFDDILTEGARSIENRINNAVTFKPSAQEFSDIQTLVKQLPKGQAVEDIDLKTSKITDALAETSKTIQRNPELKNQLQGAVETFLQSSQGKNLTVEMIEKLNHGLRPDEGADRLLYKKETLTKENAVFSSPEASRIQLAETVDFINKAKTQGIEPSVLAGLVYQRLIAYHPFAEGNGRMARVIVNKILLDAGYPPFTKFNPEFETKIIPQTEKTAQSATSSEVVQEFLKELGKKGDAVVIPTAKESSQNLVETDRTSTPSASTSLRKTDVVEQKTSGDVSKPKPVSERVQQKELVEQSRSVLKQVQDQFQPLKVKHKIDAVRASVAEYGGEVSFKYAQSKGEVYKEIVKHVDTQHGVCESTCAHWIANKVSSQGEDFWHTMYEGGKKGHLKQEAIDSIKKLQTEFMQSGSATQQFKLTDNWLQEQGVVPKEKKVGDLSRRDEVAGTVSKSDISALTKAILDTGSDTAGAKKISINLEGGSHTVSALVQGEKVVFFDPNFGEMTFPSHQKFESWLKEAFWEKSGYAGKKEGKRFFNVVNYHAETK</sequence>
<dbReference type="InterPro" id="IPR003951">
    <property type="entry name" value="Peptidase_C58"/>
</dbReference>
<evidence type="ECO:0000313" key="11">
    <source>
        <dbReference type="Proteomes" id="UP001182304"/>
    </source>
</evidence>
<dbReference type="PANTHER" id="PTHR13504:SF38">
    <property type="entry name" value="FIDO DOMAIN-CONTAINING PROTEIN"/>
    <property type="match status" value="1"/>
</dbReference>
<feature type="region of interest" description="Disordered" evidence="8">
    <location>
        <begin position="1254"/>
        <end position="1275"/>
    </location>
</feature>
<keyword evidence="5" id="KW-0788">Thiol protease</keyword>
<dbReference type="Pfam" id="PF13332">
    <property type="entry name" value="Fil_haemagg_2"/>
    <property type="match status" value="2"/>
</dbReference>
<organism evidence="10 11">
    <name type="scientific">Pasteurella multocida</name>
    <dbReference type="NCBI Taxonomy" id="747"/>
    <lineage>
        <taxon>Bacteria</taxon>
        <taxon>Pseudomonadati</taxon>
        <taxon>Pseudomonadota</taxon>
        <taxon>Gammaproteobacteria</taxon>
        <taxon>Pasteurellales</taxon>
        <taxon>Pasteurellaceae</taxon>
        <taxon>Pasteurella</taxon>
    </lineage>
</organism>
<feature type="compositionally biased region" description="Basic and acidic residues" evidence="8">
    <location>
        <begin position="1174"/>
        <end position="1212"/>
    </location>
</feature>
<dbReference type="RefSeq" id="WP_240958802.1">
    <property type="nucleotide sequence ID" value="NZ_CP082272.1"/>
</dbReference>
<evidence type="ECO:0000313" key="10">
    <source>
        <dbReference type="EMBL" id="MDT3451802.1"/>
    </source>
</evidence>
<dbReference type="NCBIfam" id="TIGR01901">
    <property type="entry name" value="adhes_NPXG"/>
    <property type="match status" value="1"/>
</dbReference>
<dbReference type="CDD" id="cd20498">
    <property type="entry name" value="C58_YopT"/>
    <property type="match status" value="1"/>
</dbReference>
<feature type="region of interest" description="Disordered" evidence="8">
    <location>
        <begin position="3243"/>
        <end position="3265"/>
    </location>
</feature>
<feature type="compositionally biased region" description="Basic and acidic residues" evidence="8">
    <location>
        <begin position="1032"/>
        <end position="1046"/>
    </location>
</feature>
<feature type="region of interest" description="Disordered" evidence="8">
    <location>
        <begin position="1174"/>
        <end position="1215"/>
    </location>
</feature>
<dbReference type="Pfam" id="PF05860">
    <property type="entry name" value="TPS"/>
    <property type="match status" value="1"/>
</dbReference>
<dbReference type="CDD" id="cd22249">
    <property type="entry name" value="UDM1_RNF168_RNF169-like"/>
    <property type="match status" value="1"/>
</dbReference>
<feature type="compositionally biased region" description="Basic and acidic residues" evidence="8">
    <location>
        <begin position="2829"/>
        <end position="2843"/>
    </location>
</feature>
<keyword evidence="4" id="KW-0378">Hydrolase</keyword>
<feature type="compositionally biased region" description="Basic and acidic residues" evidence="8">
    <location>
        <begin position="1797"/>
        <end position="1809"/>
    </location>
</feature>
<dbReference type="PROSITE" id="PS51459">
    <property type="entry name" value="FIDO"/>
    <property type="match status" value="2"/>
</dbReference>
<dbReference type="GO" id="GO:0005576">
    <property type="term" value="C:extracellular region"/>
    <property type="evidence" value="ECO:0007669"/>
    <property type="project" value="UniProtKB-SubCell"/>
</dbReference>
<dbReference type="NCBIfam" id="TIGR01586">
    <property type="entry name" value="yopT_cys_prot"/>
    <property type="match status" value="1"/>
</dbReference>
<dbReference type="SUPFAM" id="SSF51126">
    <property type="entry name" value="Pectin lyase-like"/>
    <property type="match status" value="1"/>
</dbReference>